<sequence length="127" mass="14217">MSQGVVMGLLTTRQKQGLIGRVFLGALIIFPLALPWNVFGETAPWLAWTLMILELLVYTAVIVWWWNFKERGGLDGVARRRAAARVGTARDTDARTALEAELARHRAAAAAREAELLRRLREHNPDA</sequence>
<evidence type="ECO:0000313" key="3">
    <source>
        <dbReference type="Proteomes" id="UP001232725"/>
    </source>
</evidence>
<name>A0ABT9IND2_9MICC</name>
<keyword evidence="1" id="KW-0812">Transmembrane</keyword>
<evidence type="ECO:0008006" key="4">
    <source>
        <dbReference type="Google" id="ProtNLM"/>
    </source>
</evidence>
<feature type="transmembrane region" description="Helical" evidence="1">
    <location>
        <begin position="18"/>
        <end position="39"/>
    </location>
</feature>
<gene>
    <name evidence="2" type="ORF">Q9R02_05590</name>
</gene>
<evidence type="ECO:0000256" key="1">
    <source>
        <dbReference type="SAM" id="Phobius"/>
    </source>
</evidence>
<keyword evidence="3" id="KW-1185">Reference proteome</keyword>
<reference evidence="2 3" key="1">
    <citation type="submission" date="2023-08" db="EMBL/GenBank/DDBJ databases">
        <title>Arthrobacter horti sp. nov., isolated from forest soil.</title>
        <authorList>
            <person name="Park M."/>
        </authorList>
    </citation>
    <scope>NUCLEOTIDE SEQUENCE [LARGE SCALE GENOMIC DNA]</scope>
    <source>
        <strain evidence="2 3">YJM1</strain>
    </source>
</reference>
<dbReference type="EMBL" id="JAVALS010000002">
    <property type="protein sequence ID" value="MDP5226625.1"/>
    <property type="molecule type" value="Genomic_DNA"/>
</dbReference>
<evidence type="ECO:0000313" key="2">
    <source>
        <dbReference type="EMBL" id="MDP5226625.1"/>
    </source>
</evidence>
<protein>
    <recommendedName>
        <fullName evidence="4">Integral membrane protein</fullName>
    </recommendedName>
</protein>
<organism evidence="2 3">
    <name type="scientific">Arthrobacter horti</name>
    <dbReference type="NCBI Taxonomy" id="3068273"/>
    <lineage>
        <taxon>Bacteria</taxon>
        <taxon>Bacillati</taxon>
        <taxon>Actinomycetota</taxon>
        <taxon>Actinomycetes</taxon>
        <taxon>Micrococcales</taxon>
        <taxon>Micrococcaceae</taxon>
        <taxon>Arthrobacter</taxon>
    </lineage>
</organism>
<proteinExistence type="predicted"/>
<dbReference type="RefSeq" id="WP_305995667.1">
    <property type="nucleotide sequence ID" value="NZ_JAVALS010000002.1"/>
</dbReference>
<keyword evidence="1" id="KW-1133">Transmembrane helix</keyword>
<dbReference type="Proteomes" id="UP001232725">
    <property type="component" value="Unassembled WGS sequence"/>
</dbReference>
<feature type="transmembrane region" description="Helical" evidence="1">
    <location>
        <begin position="45"/>
        <end position="66"/>
    </location>
</feature>
<comment type="caution">
    <text evidence="2">The sequence shown here is derived from an EMBL/GenBank/DDBJ whole genome shotgun (WGS) entry which is preliminary data.</text>
</comment>
<accession>A0ABT9IND2</accession>
<keyword evidence="1" id="KW-0472">Membrane</keyword>